<dbReference type="InterPro" id="IPR005561">
    <property type="entry name" value="ANTAR"/>
</dbReference>
<name>A0A7G6DZ03_THEFR</name>
<dbReference type="SMART" id="SM00448">
    <property type="entry name" value="REC"/>
    <property type="match status" value="1"/>
</dbReference>
<dbReference type="OrthoDB" id="9808843at2"/>
<dbReference type="Pfam" id="PF03861">
    <property type="entry name" value="ANTAR"/>
    <property type="match status" value="1"/>
</dbReference>
<dbReference type="SUPFAM" id="SSF52172">
    <property type="entry name" value="CheY-like"/>
    <property type="match status" value="1"/>
</dbReference>
<dbReference type="PANTHER" id="PTHR43367:SF1">
    <property type="entry name" value="TWO-COMPONENT RESPONSE REGULATOR-LIKE APRR6-RELATED"/>
    <property type="match status" value="1"/>
</dbReference>
<dbReference type="AlphaFoldDB" id="A0A7G6DZ03"/>
<proteinExistence type="predicted"/>
<dbReference type="PROSITE" id="PS50110">
    <property type="entry name" value="RESPONSE_REGULATORY"/>
    <property type="match status" value="1"/>
</dbReference>
<reference evidence="6 7" key="1">
    <citation type="journal article" date="2019" name="Front. Microbiol.">
        <title>Thermoanaerosceptrum fracticalcis gen. nov. sp. nov., a Novel Fumarate-Fermenting Microorganism From a Deep Fractured Carbonate Aquifer of the US Great Basin.</title>
        <authorList>
            <person name="Hamilton-Brehm S.D."/>
            <person name="Stewart L.E."/>
            <person name="Zavarin M."/>
            <person name="Caldwell M."/>
            <person name="Lawson P.A."/>
            <person name="Onstott T.C."/>
            <person name="Grzymski J."/>
            <person name="Neveux I."/>
            <person name="Lollar B.S."/>
            <person name="Russell C.E."/>
            <person name="Moser D.P."/>
        </authorList>
    </citation>
    <scope>NUCLEOTIDE SEQUENCE [LARGE SCALE GENOMIC DNA]</scope>
    <source>
        <strain evidence="6 7">DRI-13</strain>
    </source>
</reference>
<organism evidence="6 7">
    <name type="scientific">Thermanaerosceptrum fracticalcis</name>
    <dbReference type="NCBI Taxonomy" id="1712410"/>
    <lineage>
        <taxon>Bacteria</taxon>
        <taxon>Bacillati</taxon>
        <taxon>Bacillota</taxon>
        <taxon>Clostridia</taxon>
        <taxon>Eubacteriales</taxon>
        <taxon>Peptococcaceae</taxon>
        <taxon>Thermanaerosceptrum</taxon>
    </lineage>
</organism>
<evidence type="ECO:0000313" key="7">
    <source>
        <dbReference type="Proteomes" id="UP000515847"/>
    </source>
</evidence>
<dbReference type="SMART" id="SM01012">
    <property type="entry name" value="ANTAR"/>
    <property type="match status" value="1"/>
</dbReference>
<evidence type="ECO:0000259" key="4">
    <source>
        <dbReference type="PROSITE" id="PS50110"/>
    </source>
</evidence>
<dbReference type="PROSITE" id="PS50921">
    <property type="entry name" value="ANTAR"/>
    <property type="match status" value="1"/>
</dbReference>
<dbReference type="Gene3D" id="3.40.50.2300">
    <property type="match status" value="1"/>
</dbReference>
<feature type="modified residue" description="4-aspartylphosphate" evidence="3">
    <location>
        <position position="54"/>
    </location>
</feature>
<dbReference type="Pfam" id="PF00072">
    <property type="entry name" value="Response_reg"/>
    <property type="match status" value="1"/>
</dbReference>
<sequence length="194" mass="22095">MVVSVVVCSSDTRKRNKITSLLQQMGLTVVGEASDGPQALRLTRSARPNIVVVDVELYQYSELEAALIIAREKLAPVILVTSPHHQEVMNAIEEHYIMSYVVKPLNRWALESSIRTALANFRKMEQMELEINKLKDTLETRKLVERAKHILMRDLKLSEPEAFRRLQKQSMDKGISMKTLSEAIILNDELKGPQ</sequence>
<keyword evidence="3" id="KW-0597">Phosphoprotein</keyword>
<gene>
    <name evidence="6" type="ORF">BR63_01190</name>
</gene>
<keyword evidence="7" id="KW-1185">Reference proteome</keyword>
<dbReference type="InterPro" id="IPR036388">
    <property type="entry name" value="WH-like_DNA-bd_sf"/>
</dbReference>
<dbReference type="InterPro" id="IPR008327">
    <property type="entry name" value="Sig_transdc_resp-reg_antiterm"/>
</dbReference>
<dbReference type="InterPro" id="IPR001789">
    <property type="entry name" value="Sig_transdc_resp-reg_receiver"/>
</dbReference>
<feature type="domain" description="ANTAR" evidence="5">
    <location>
        <begin position="124"/>
        <end position="185"/>
    </location>
</feature>
<evidence type="ECO:0000259" key="5">
    <source>
        <dbReference type="PROSITE" id="PS50921"/>
    </source>
</evidence>
<dbReference type="KEGG" id="tfr:BR63_01190"/>
<dbReference type="EMBL" id="CP045798">
    <property type="protein sequence ID" value="QNB45057.1"/>
    <property type="molecule type" value="Genomic_DNA"/>
</dbReference>
<accession>A0A7G6DZ03</accession>
<evidence type="ECO:0000256" key="3">
    <source>
        <dbReference type="PROSITE-ProRule" id="PRU00169"/>
    </source>
</evidence>
<dbReference type="GO" id="GO:0003723">
    <property type="term" value="F:RNA binding"/>
    <property type="evidence" value="ECO:0007669"/>
    <property type="project" value="InterPro"/>
</dbReference>
<protein>
    <recommendedName>
        <fullName evidence="1">Stage 0 sporulation protein A homolog</fullName>
    </recommendedName>
</protein>
<dbReference type="InterPro" id="IPR011006">
    <property type="entry name" value="CheY-like_superfamily"/>
</dbReference>
<dbReference type="GO" id="GO:0000160">
    <property type="term" value="P:phosphorelay signal transduction system"/>
    <property type="evidence" value="ECO:0007669"/>
    <property type="project" value="InterPro"/>
</dbReference>
<evidence type="ECO:0000256" key="2">
    <source>
        <dbReference type="ARBA" id="ARBA00024867"/>
    </source>
</evidence>
<dbReference type="Gene3D" id="1.10.10.10">
    <property type="entry name" value="Winged helix-like DNA-binding domain superfamily/Winged helix DNA-binding domain"/>
    <property type="match status" value="1"/>
</dbReference>
<dbReference type="RefSeq" id="WP_034422933.1">
    <property type="nucleotide sequence ID" value="NZ_CP045798.1"/>
</dbReference>
<dbReference type="PANTHER" id="PTHR43367">
    <property type="match status" value="1"/>
</dbReference>
<feature type="domain" description="Response regulatory" evidence="4">
    <location>
        <begin position="4"/>
        <end position="118"/>
    </location>
</feature>
<evidence type="ECO:0000313" key="6">
    <source>
        <dbReference type="EMBL" id="QNB45057.1"/>
    </source>
</evidence>
<comment type="function">
    <text evidence="2">May play the central regulatory role in sporulation. It may be an element of the effector pathway responsible for the activation of sporulation genes in response to nutritional stress. Spo0A may act in concert with spo0H (a sigma factor) to control the expression of some genes that are critical to the sporulation process.</text>
</comment>
<dbReference type="PIRSF" id="PIRSF036382">
    <property type="entry name" value="RR_antiterm"/>
    <property type="match status" value="1"/>
</dbReference>
<evidence type="ECO:0000256" key="1">
    <source>
        <dbReference type="ARBA" id="ARBA00018672"/>
    </source>
</evidence>
<dbReference type="Proteomes" id="UP000515847">
    <property type="component" value="Chromosome"/>
</dbReference>